<feature type="transmembrane region" description="Helical" evidence="1">
    <location>
        <begin position="177"/>
        <end position="195"/>
    </location>
</feature>
<sequence length="212" mass="22171">MGSVVGAAAVYVLMLVGYRQGWGWLAGIDGSALQTSYDIGVKHPLWVRIWDGISTVFAPVVFRVVSMVVAVVAALRHRVRAAVFLLVAVETSGTLTALAKNSVDRPRPVTALVSAHSTAFPSGHALGVMVGAGALLLLALPMLRGRARLAAVLLAALVVGAVGVSRVALNVHHPSDVLAGWALGWAYLTVWALLLQPWRRPEPVPVPAAGSS</sequence>
<protein>
    <recommendedName>
        <fullName evidence="2">Phosphatidic acid phosphatase type 2/haloperoxidase domain-containing protein</fullName>
    </recommendedName>
</protein>
<dbReference type="InterPro" id="IPR036938">
    <property type="entry name" value="PAP2/HPO_sf"/>
</dbReference>
<gene>
    <name evidence="3" type="ORF">AWC02_14530</name>
</gene>
<keyword evidence="4" id="KW-1185">Reference proteome</keyword>
<proteinExistence type="predicted"/>
<dbReference type="STRING" id="188915.AWC02_14530"/>
<feature type="domain" description="Phosphatidic acid phosphatase type 2/haloperoxidase" evidence="2">
    <location>
        <begin position="79"/>
        <end position="192"/>
    </location>
</feature>
<evidence type="ECO:0000313" key="4">
    <source>
        <dbReference type="Proteomes" id="UP000193465"/>
    </source>
</evidence>
<dbReference type="Pfam" id="PF01569">
    <property type="entry name" value="PAP2"/>
    <property type="match status" value="1"/>
</dbReference>
<dbReference type="Proteomes" id="UP000193465">
    <property type="component" value="Unassembled WGS sequence"/>
</dbReference>
<feature type="transmembrane region" description="Helical" evidence="1">
    <location>
        <begin position="56"/>
        <end position="75"/>
    </location>
</feature>
<name>A0A1X1TL14_9MYCO</name>
<keyword evidence="1" id="KW-0812">Transmembrane</keyword>
<dbReference type="Gene3D" id="1.20.144.10">
    <property type="entry name" value="Phosphatidic acid phosphatase type 2/haloperoxidase"/>
    <property type="match status" value="2"/>
</dbReference>
<organism evidence="3 4">
    <name type="scientific">Mycolicibacter engbaekii</name>
    <dbReference type="NCBI Taxonomy" id="188915"/>
    <lineage>
        <taxon>Bacteria</taxon>
        <taxon>Bacillati</taxon>
        <taxon>Actinomycetota</taxon>
        <taxon>Actinomycetes</taxon>
        <taxon>Mycobacteriales</taxon>
        <taxon>Mycobacteriaceae</taxon>
        <taxon>Mycolicibacter</taxon>
    </lineage>
</organism>
<reference evidence="3 4" key="1">
    <citation type="submission" date="2016-01" db="EMBL/GenBank/DDBJ databases">
        <title>The new phylogeny of the genus Mycobacterium.</title>
        <authorList>
            <person name="Tarcisio F."/>
            <person name="Conor M."/>
            <person name="Antonella G."/>
            <person name="Elisabetta G."/>
            <person name="Giulia F.S."/>
            <person name="Sara T."/>
            <person name="Anna F."/>
            <person name="Clotilde B."/>
            <person name="Roberto B."/>
            <person name="Veronica D.S."/>
            <person name="Fabio R."/>
            <person name="Monica P."/>
            <person name="Olivier J."/>
            <person name="Enrico T."/>
            <person name="Nicola S."/>
        </authorList>
    </citation>
    <scope>NUCLEOTIDE SEQUENCE [LARGE SCALE GENOMIC DNA]</scope>
    <source>
        <strain evidence="3 4">ATCC 27353</strain>
    </source>
</reference>
<keyword evidence="1" id="KW-1133">Transmembrane helix</keyword>
<dbReference type="PANTHER" id="PTHR14969:SF13">
    <property type="entry name" value="AT30094P"/>
    <property type="match status" value="1"/>
</dbReference>
<dbReference type="PANTHER" id="PTHR14969">
    <property type="entry name" value="SPHINGOSINE-1-PHOSPHATE PHOSPHOHYDROLASE"/>
    <property type="match status" value="1"/>
</dbReference>
<keyword evidence="1" id="KW-0472">Membrane</keyword>
<dbReference type="AlphaFoldDB" id="A0A1X1TL14"/>
<dbReference type="InterPro" id="IPR000326">
    <property type="entry name" value="PAP2/HPO"/>
</dbReference>
<comment type="caution">
    <text evidence="3">The sequence shown here is derived from an EMBL/GenBank/DDBJ whole genome shotgun (WGS) entry which is preliminary data.</text>
</comment>
<evidence type="ECO:0000256" key="1">
    <source>
        <dbReference type="SAM" id="Phobius"/>
    </source>
</evidence>
<evidence type="ECO:0000313" key="3">
    <source>
        <dbReference type="EMBL" id="ORV45158.1"/>
    </source>
</evidence>
<accession>A0A1X1TL14</accession>
<dbReference type="SMART" id="SM00014">
    <property type="entry name" value="acidPPc"/>
    <property type="match status" value="1"/>
</dbReference>
<evidence type="ECO:0000259" key="2">
    <source>
        <dbReference type="SMART" id="SM00014"/>
    </source>
</evidence>
<dbReference type="SUPFAM" id="SSF48317">
    <property type="entry name" value="Acid phosphatase/Vanadium-dependent haloperoxidase"/>
    <property type="match status" value="1"/>
</dbReference>
<feature type="transmembrane region" description="Helical" evidence="1">
    <location>
        <begin position="82"/>
        <end position="99"/>
    </location>
</feature>
<dbReference type="EMBL" id="LQOT01000044">
    <property type="protein sequence ID" value="ORV45158.1"/>
    <property type="molecule type" value="Genomic_DNA"/>
</dbReference>
<feature type="transmembrane region" description="Helical" evidence="1">
    <location>
        <begin position="147"/>
        <end position="165"/>
    </location>
</feature>
<feature type="transmembrane region" description="Helical" evidence="1">
    <location>
        <begin position="119"/>
        <end position="140"/>
    </location>
</feature>